<dbReference type="SUPFAM" id="SSF53474">
    <property type="entry name" value="alpha/beta-Hydrolases"/>
    <property type="match status" value="1"/>
</dbReference>
<proteinExistence type="predicted"/>
<evidence type="ECO:0000259" key="2">
    <source>
        <dbReference type="Pfam" id="PF00561"/>
    </source>
</evidence>
<sequence length="303" mass="34942">MSLNHQHVSIDDVDIHFVEGGEHHEKTMVFLHGFPESWHTWQAQLIHFSKSYRVIAPDLPGYNQSDKPSNINFYQVPNLISFFSKFINAISHHREVILVAHDWGGAIAWPLVAFYPQLFSHLIILNAAHPSTFTREMINNPKQQLKSEYIHDLIAKNAVEKLKENNYQYLFNKILSSMNSSVLSDELKQQYKQVWQREGAINGMLQYYRAMPQLAPSSQKRVANGGPVISTHDMSIPTININRPTLVLWGKQDQAFVPECIEGLDDYIQDLTVVPFEHASHWLHHEESEQINQHIDSFITRAP</sequence>
<dbReference type="PANTHER" id="PTHR43329">
    <property type="entry name" value="EPOXIDE HYDROLASE"/>
    <property type="match status" value="1"/>
</dbReference>
<dbReference type="Proteomes" id="UP001157134">
    <property type="component" value="Unassembled WGS sequence"/>
</dbReference>
<reference evidence="3 4" key="1">
    <citation type="submission" date="2023-03" db="EMBL/GenBank/DDBJ databases">
        <title>Thalassotalea loyana LMG 22536T draft genome sequence.</title>
        <authorList>
            <person name="Sawabe T."/>
        </authorList>
    </citation>
    <scope>NUCLEOTIDE SEQUENCE [LARGE SCALE GENOMIC DNA]</scope>
    <source>
        <strain evidence="3 4">LMG 22536</strain>
    </source>
</reference>
<dbReference type="PRINTS" id="PR00111">
    <property type="entry name" value="ABHYDROLASE"/>
</dbReference>
<feature type="domain" description="AB hydrolase-1" evidence="2">
    <location>
        <begin position="27"/>
        <end position="287"/>
    </location>
</feature>
<dbReference type="InterPro" id="IPR000639">
    <property type="entry name" value="Epox_hydrolase-like"/>
</dbReference>
<dbReference type="InterPro" id="IPR000073">
    <property type="entry name" value="AB_hydrolase_1"/>
</dbReference>
<keyword evidence="4" id="KW-1185">Reference proteome</keyword>
<dbReference type="InterPro" id="IPR029058">
    <property type="entry name" value="AB_hydrolase_fold"/>
</dbReference>
<dbReference type="RefSeq" id="WP_284298197.1">
    <property type="nucleotide sequence ID" value="NZ_BSSV01000004.1"/>
</dbReference>
<keyword evidence="1 3" id="KW-0378">Hydrolase</keyword>
<evidence type="ECO:0000256" key="1">
    <source>
        <dbReference type="ARBA" id="ARBA00022801"/>
    </source>
</evidence>
<evidence type="ECO:0000313" key="4">
    <source>
        <dbReference type="Proteomes" id="UP001157134"/>
    </source>
</evidence>
<comment type="caution">
    <text evidence="3">The sequence shown here is derived from an EMBL/GenBank/DDBJ whole genome shotgun (WGS) entry which is preliminary data.</text>
</comment>
<organism evidence="3 4">
    <name type="scientific">Thalassotalea loyana</name>
    <dbReference type="NCBI Taxonomy" id="280483"/>
    <lineage>
        <taxon>Bacteria</taxon>
        <taxon>Pseudomonadati</taxon>
        <taxon>Pseudomonadota</taxon>
        <taxon>Gammaproteobacteria</taxon>
        <taxon>Alteromonadales</taxon>
        <taxon>Colwelliaceae</taxon>
        <taxon>Thalassotalea</taxon>
    </lineage>
</organism>
<evidence type="ECO:0000313" key="3">
    <source>
        <dbReference type="EMBL" id="GLX85770.1"/>
    </source>
</evidence>
<dbReference type="EMBL" id="BSSV01000004">
    <property type="protein sequence ID" value="GLX85770.1"/>
    <property type="molecule type" value="Genomic_DNA"/>
</dbReference>
<protein>
    <submittedName>
        <fullName evidence="3">Epoxide hydrolase</fullName>
    </submittedName>
</protein>
<dbReference type="PRINTS" id="PR00412">
    <property type="entry name" value="EPOXHYDRLASE"/>
</dbReference>
<gene>
    <name evidence="3" type="ORF">tloyanaT_20220</name>
</gene>
<name>A0ABQ6HCB6_9GAMM</name>
<dbReference type="Gene3D" id="3.40.50.1820">
    <property type="entry name" value="alpha/beta hydrolase"/>
    <property type="match status" value="1"/>
</dbReference>
<accession>A0ABQ6HCB6</accession>
<dbReference type="Pfam" id="PF00561">
    <property type="entry name" value="Abhydrolase_1"/>
    <property type="match status" value="1"/>
</dbReference>
<dbReference type="GO" id="GO:0016787">
    <property type="term" value="F:hydrolase activity"/>
    <property type="evidence" value="ECO:0007669"/>
    <property type="project" value="UniProtKB-KW"/>
</dbReference>